<dbReference type="AlphaFoldDB" id="A0A8T3D8G2"/>
<reference evidence="1" key="1">
    <citation type="submission" date="2021-01" db="EMBL/GenBank/DDBJ databases">
        <authorList>
            <person name="Zahm M."/>
            <person name="Roques C."/>
            <person name="Cabau C."/>
            <person name="Klopp C."/>
            <person name="Donnadieu C."/>
            <person name="Jouanno E."/>
            <person name="Lampietro C."/>
            <person name="Louis A."/>
            <person name="Herpin A."/>
            <person name="Echchiki A."/>
            <person name="Berthelot C."/>
            <person name="Parey E."/>
            <person name="Roest-Crollius H."/>
            <person name="Braasch I."/>
            <person name="Postlethwait J."/>
            <person name="Bobe J."/>
            <person name="Montfort J."/>
            <person name="Bouchez O."/>
            <person name="Begum T."/>
            <person name="Mejri S."/>
            <person name="Adams A."/>
            <person name="Chen W.-J."/>
            <person name="Guiguen Y."/>
        </authorList>
    </citation>
    <scope>NUCLEOTIDE SEQUENCE</scope>
    <source>
        <tissue evidence="1">Blood</tissue>
    </source>
</reference>
<comment type="caution">
    <text evidence="1">The sequence shown here is derived from an EMBL/GenBank/DDBJ whole genome shotgun (WGS) entry which is preliminary data.</text>
</comment>
<organism evidence="1 2">
    <name type="scientific">Albula goreensis</name>
    <dbReference type="NCBI Taxonomy" id="1534307"/>
    <lineage>
        <taxon>Eukaryota</taxon>
        <taxon>Metazoa</taxon>
        <taxon>Chordata</taxon>
        <taxon>Craniata</taxon>
        <taxon>Vertebrata</taxon>
        <taxon>Euteleostomi</taxon>
        <taxon>Actinopterygii</taxon>
        <taxon>Neopterygii</taxon>
        <taxon>Teleostei</taxon>
        <taxon>Albuliformes</taxon>
        <taxon>Albulidae</taxon>
        <taxon>Albula</taxon>
    </lineage>
</organism>
<keyword evidence="2" id="KW-1185">Reference proteome</keyword>
<evidence type="ECO:0000313" key="1">
    <source>
        <dbReference type="EMBL" id="KAI1891907.1"/>
    </source>
</evidence>
<sequence length="214" mass="23448">MCLYMKYQPHNCQALLFRSNFPNLLQGLSGGEQQQVPHCGLQESTGASPQCHALPPVCPLSSWGPGFTRPDISPCAVPSEHAWSRTSAAPSAHAPLTITHGPEPCSQHSCAPPESDLRYQHPHVTSPPLVPLQLPAVECRPQNSAQCCCQFLCDAIKQQSSSRTGNRRGVLMGLHLSESLETQGRKGRQDNPSCSLGVKNEEWFHWGSRRHLTL</sequence>
<accession>A0A8T3D8G2</accession>
<dbReference type="EMBL" id="JAERUA010000013">
    <property type="protein sequence ID" value="KAI1891907.1"/>
    <property type="molecule type" value="Genomic_DNA"/>
</dbReference>
<dbReference type="Proteomes" id="UP000829720">
    <property type="component" value="Unassembled WGS sequence"/>
</dbReference>
<name>A0A8T3D8G2_9TELE</name>
<evidence type="ECO:0000313" key="2">
    <source>
        <dbReference type="Proteomes" id="UP000829720"/>
    </source>
</evidence>
<proteinExistence type="predicted"/>
<dbReference type="OrthoDB" id="10577508at2759"/>
<protein>
    <submittedName>
        <fullName evidence="1">Uncharacterized protein</fullName>
    </submittedName>
</protein>
<gene>
    <name evidence="1" type="ORF">AGOR_G00148550</name>
</gene>